<dbReference type="Proteomes" id="UP000827138">
    <property type="component" value="Chromosome"/>
</dbReference>
<dbReference type="Gene3D" id="3.40.50.720">
    <property type="entry name" value="NAD(P)-binding Rossmann-like Domain"/>
    <property type="match status" value="1"/>
</dbReference>
<dbReference type="Pfam" id="PF00106">
    <property type="entry name" value="adh_short"/>
    <property type="match status" value="1"/>
</dbReference>
<dbReference type="PANTHER" id="PTHR43658">
    <property type="entry name" value="SHORT-CHAIN DEHYDROGENASE/REDUCTASE"/>
    <property type="match status" value="1"/>
</dbReference>
<dbReference type="PRINTS" id="PR00081">
    <property type="entry name" value="GDHRDH"/>
</dbReference>
<protein>
    <submittedName>
        <fullName evidence="5">SDR family NAD(P)-dependent oxidoreductase</fullName>
    </submittedName>
</protein>
<dbReference type="EMBL" id="CP080647">
    <property type="protein sequence ID" value="QYX82604.1"/>
    <property type="molecule type" value="Genomic_DNA"/>
</dbReference>
<keyword evidence="2" id="KW-0560">Oxidoreductase</keyword>
<feature type="domain" description="Ketoreductase" evidence="4">
    <location>
        <begin position="6"/>
        <end position="193"/>
    </location>
</feature>
<dbReference type="PANTHER" id="PTHR43658:SF8">
    <property type="entry name" value="17-BETA-HYDROXYSTEROID DEHYDROGENASE 14-RELATED"/>
    <property type="match status" value="1"/>
</dbReference>
<dbReference type="InterPro" id="IPR036291">
    <property type="entry name" value="NAD(P)-bd_dom_sf"/>
</dbReference>
<dbReference type="SUPFAM" id="SSF51735">
    <property type="entry name" value="NAD(P)-binding Rossmann-fold domains"/>
    <property type="match status" value="1"/>
</dbReference>
<reference evidence="5 6" key="1">
    <citation type="submission" date="2021-08" db="EMBL/GenBank/DDBJ databases">
        <authorList>
            <person name="Ping M."/>
        </authorList>
    </citation>
    <scope>NUCLEOTIDE SEQUENCE [LARGE SCALE GENOMIC DNA]</scope>
    <source>
        <strain evidence="5 6">MG28</strain>
    </source>
</reference>
<dbReference type="PROSITE" id="PS00061">
    <property type="entry name" value="ADH_SHORT"/>
    <property type="match status" value="1"/>
</dbReference>
<keyword evidence="6" id="KW-1185">Reference proteome</keyword>
<dbReference type="PRINTS" id="PR00080">
    <property type="entry name" value="SDRFAMILY"/>
</dbReference>
<proteinExistence type="inferred from homology"/>
<dbReference type="RefSeq" id="WP_220651139.1">
    <property type="nucleotide sequence ID" value="NZ_CP080647.1"/>
</dbReference>
<evidence type="ECO:0000256" key="2">
    <source>
        <dbReference type="ARBA" id="ARBA00023002"/>
    </source>
</evidence>
<gene>
    <name evidence="5" type="ORF">K1J60_44075</name>
</gene>
<dbReference type="SMART" id="SM00822">
    <property type="entry name" value="PKS_KR"/>
    <property type="match status" value="1"/>
</dbReference>
<accession>A0ABX8Y3W8</accession>
<name>A0ABX8Y3W8_9ACTN</name>
<evidence type="ECO:0000256" key="3">
    <source>
        <dbReference type="RuleBase" id="RU000363"/>
    </source>
</evidence>
<evidence type="ECO:0000313" key="6">
    <source>
        <dbReference type="Proteomes" id="UP000827138"/>
    </source>
</evidence>
<evidence type="ECO:0000313" key="5">
    <source>
        <dbReference type="EMBL" id="QYX82604.1"/>
    </source>
</evidence>
<dbReference type="InterPro" id="IPR057326">
    <property type="entry name" value="KR_dom"/>
</dbReference>
<dbReference type="InterPro" id="IPR020904">
    <property type="entry name" value="Sc_DH/Rdtase_CS"/>
</dbReference>
<evidence type="ECO:0000256" key="1">
    <source>
        <dbReference type="ARBA" id="ARBA00006484"/>
    </source>
</evidence>
<comment type="similarity">
    <text evidence="1 3">Belongs to the short-chain dehydrogenases/reductases (SDR) family.</text>
</comment>
<dbReference type="InterPro" id="IPR002347">
    <property type="entry name" value="SDR_fam"/>
</dbReference>
<organism evidence="5 6">
    <name type="scientific">Streptomyces akebiae</name>
    <dbReference type="NCBI Taxonomy" id="2865673"/>
    <lineage>
        <taxon>Bacteria</taxon>
        <taxon>Bacillati</taxon>
        <taxon>Actinomycetota</taxon>
        <taxon>Actinomycetes</taxon>
        <taxon>Kitasatosporales</taxon>
        <taxon>Streptomycetaceae</taxon>
        <taxon>Streptomyces</taxon>
    </lineage>
</organism>
<sequence>MNLTGTAALVTGGASGLGRATATELLRAGAHVVIADLPSSPGEAVATELAAIGPTVRFVPCDVTDPDDVRAAVDAAGEPAPLRTAVNCAGVATPGRMLSREGPLALDDFARVVHVNLTGTFNVFRLAAHRISETESVDGERGVLVATASVAAYDGQIGQAAYAASKAGVAGLTLPAARELARHRIRVMAIAPGLFDTPLMAGLPQDARDSLGSQVPHPARLGDPSEFAALVRHIAENPMLNGEVIRLDGAIRMAPR</sequence>
<evidence type="ECO:0000259" key="4">
    <source>
        <dbReference type="SMART" id="SM00822"/>
    </source>
</evidence>